<gene>
    <name evidence="1" type="ORF">PAXRUDRAFT_828541</name>
</gene>
<dbReference type="HOGENOM" id="CLU_2758533_0_0_1"/>
<evidence type="ECO:0000313" key="2">
    <source>
        <dbReference type="Proteomes" id="UP000054538"/>
    </source>
</evidence>
<evidence type="ECO:0000313" key="1">
    <source>
        <dbReference type="EMBL" id="KIK93892.1"/>
    </source>
</evidence>
<keyword evidence="2" id="KW-1185">Reference proteome</keyword>
<protein>
    <submittedName>
        <fullName evidence="1">Uncharacterized protein</fullName>
    </submittedName>
</protein>
<sequence length="70" mass="7722">MCWTKSYIEPLTSSTTQDIVESPATEVRSAQSQELRPRGRECCYKMQHVSGRIPTTDSGSSLIRGGTVSE</sequence>
<dbReference type="InParanoid" id="A0A0D0D9W5"/>
<organism evidence="1 2">
    <name type="scientific">Paxillus rubicundulus Ve08.2h10</name>
    <dbReference type="NCBI Taxonomy" id="930991"/>
    <lineage>
        <taxon>Eukaryota</taxon>
        <taxon>Fungi</taxon>
        <taxon>Dikarya</taxon>
        <taxon>Basidiomycota</taxon>
        <taxon>Agaricomycotina</taxon>
        <taxon>Agaricomycetes</taxon>
        <taxon>Agaricomycetidae</taxon>
        <taxon>Boletales</taxon>
        <taxon>Paxilineae</taxon>
        <taxon>Paxillaceae</taxon>
        <taxon>Paxillus</taxon>
    </lineage>
</organism>
<dbReference type="AlphaFoldDB" id="A0A0D0D9W5"/>
<dbReference type="Proteomes" id="UP000054538">
    <property type="component" value="Unassembled WGS sequence"/>
</dbReference>
<reference evidence="1 2" key="1">
    <citation type="submission" date="2014-04" db="EMBL/GenBank/DDBJ databases">
        <authorList>
            <consortium name="DOE Joint Genome Institute"/>
            <person name="Kuo A."/>
            <person name="Kohler A."/>
            <person name="Jargeat P."/>
            <person name="Nagy L.G."/>
            <person name="Floudas D."/>
            <person name="Copeland A."/>
            <person name="Barry K.W."/>
            <person name="Cichocki N."/>
            <person name="Veneault-Fourrey C."/>
            <person name="LaButti K."/>
            <person name="Lindquist E.A."/>
            <person name="Lipzen A."/>
            <person name="Lundell T."/>
            <person name="Morin E."/>
            <person name="Murat C."/>
            <person name="Sun H."/>
            <person name="Tunlid A."/>
            <person name="Henrissat B."/>
            <person name="Grigoriev I.V."/>
            <person name="Hibbett D.S."/>
            <person name="Martin F."/>
            <person name="Nordberg H.P."/>
            <person name="Cantor M.N."/>
            <person name="Hua S.X."/>
        </authorList>
    </citation>
    <scope>NUCLEOTIDE SEQUENCE [LARGE SCALE GENOMIC DNA]</scope>
    <source>
        <strain evidence="1 2">Ve08.2h10</strain>
    </source>
</reference>
<accession>A0A0D0D9W5</accession>
<proteinExistence type="predicted"/>
<dbReference type="EMBL" id="KN825146">
    <property type="protein sequence ID" value="KIK93892.1"/>
    <property type="molecule type" value="Genomic_DNA"/>
</dbReference>
<name>A0A0D0D9W5_9AGAM</name>
<reference evidence="2" key="2">
    <citation type="submission" date="2015-01" db="EMBL/GenBank/DDBJ databases">
        <title>Evolutionary Origins and Diversification of the Mycorrhizal Mutualists.</title>
        <authorList>
            <consortium name="DOE Joint Genome Institute"/>
            <consortium name="Mycorrhizal Genomics Consortium"/>
            <person name="Kohler A."/>
            <person name="Kuo A."/>
            <person name="Nagy L.G."/>
            <person name="Floudas D."/>
            <person name="Copeland A."/>
            <person name="Barry K.W."/>
            <person name="Cichocki N."/>
            <person name="Veneault-Fourrey C."/>
            <person name="LaButti K."/>
            <person name="Lindquist E.A."/>
            <person name="Lipzen A."/>
            <person name="Lundell T."/>
            <person name="Morin E."/>
            <person name="Murat C."/>
            <person name="Riley R."/>
            <person name="Ohm R."/>
            <person name="Sun H."/>
            <person name="Tunlid A."/>
            <person name="Henrissat B."/>
            <person name="Grigoriev I.V."/>
            <person name="Hibbett D.S."/>
            <person name="Martin F."/>
        </authorList>
    </citation>
    <scope>NUCLEOTIDE SEQUENCE [LARGE SCALE GENOMIC DNA]</scope>
    <source>
        <strain evidence="2">Ve08.2h10</strain>
    </source>
</reference>